<proteinExistence type="predicted"/>
<protein>
    <recommendedName>
        <fullName evidence="3">Twin-arginine translocation signal domain-containing protein</fullName>
    </recommendedName>
</protein>
<evidence type="ECO:0000313" key="1">
    <source>
        <dbReference type="EMBL" id="MFC4676154.1"/>
    </source>
</evidence>
<sequence>MTVSRRNFIKKACLSGACICGFNTLSGVNITNNAETPDDDRSAAMFRKWISEILTNLDNNLPETEIRKLVKSASVAHYQNLNMDVSLAPYIGKMDDFIRFIEKEWGWIFSYEDNGKVILADENKSACVCPLINKHKDNKYPALCFCSEGFAEMMFSKVNGNPVKATVISSIQRGNEKCVYRIVLKE</sequence>
<name>A0ABV9L296_9BACT</name>
<dbReference type="RefSeq" id="WP_380000080.1">
    <property type="nucleotide sequence ID" value="NZ_JBHSGN010000121.1"/>
</dbReference>
<dbReference type="EMBL" id="JBHSGN010000121">
    <property type="protein sequence ID" value="MFC4676154.1"/>
    <property type="molecule type" value="Genomic_DNA"/>
</dbReference>
<comment type="caution">
    <text evidence="1">The sequence shown here is derived from an EMBL/GenBank/DDBJ whole genome shotgun (WGS) entry which is preliminary data.</text>
</comment>
<accession>A0ABV9L296</accession>
<evidence type="ECO:0008006" key="3">
    <source>
        <dbReference type="Google" id="ProtNLM"/>
    </source>
</evidence>
<organism evidence="1 2">
    <name type="scientific">Dysgonomonas termitidis</name>
    <dbReference type="NCBI Taxonomy" id="1516126"/>
    <lineage>
        <taxon>Bacteria</taxon>
        <taxon>Pseudomonadati</taxon>
        <taxon>Bacteroidota</taxon>
        <taxon>Bacteroidia</taxon>
        <taxon>Bacteroidales</taxon>
        <taxon>Dysgonomonadaceae</taxon>
        <taxon>Dysgonomonas</taxon>
    </lineage>
</organism>
<gene>
    <name evidence="1" type="ORF">ACFO6W_20930</name>
</gene>
<evidence type="ECO:0000313" key="2">
    <source>
        <dbReference type="Proteomes" id="UP001596023"/>
    </source>
</evidence>
<dbReference type="Proteomes" id="UP001596023">
    <property type="component" value="Unassembled WGS sequence"/>
</dbReference>
<reference evidence="2" key="1">
    <citation type="journal article" date="2019" name="Int. J. Syst. Evol. Microbiol.">
        <title>The Global Catalogue of Microorganisms (GCM) 10K type strain sequencing project: providing services to taxonomists for standard genome sequencing and annotation.</title>
        <authorList>
            <consortium name="The Broad Institute Genomics Platform"/>
            <consortium name="The Broad Institute Genome Sequencing Center for Infectious Disease"/>
            <person name="Wu L."/>
            <person name="Ma J."/>
        </authorList>
    </citation>
    <scope>NUCLEOTIDE SEQUENCE [LARGE SCALE GENOMIC DNA]</scope>
    <source>
        <strain evidence="2">CCUG 66188</strain>
    </source>
</reference>
<keyword evidence="2" id="KW-1185">Reference proteome</keyword>